<feature type="transmembrane region" description="Helical" evidence="2">
    <location>
        <begin position="20"/>
        <end position="39"/>
    </location>
</feature>
<dbReference type="AlphaFoldDB" id="A0A2Z6RSH9"/>
<evidence type="ECO:0000313" key="5">
    <source>
        <dbReference type="Proteomes" id="UP000247702"/>
    </source>
</evidence>
<gene>
    <name evidence="4" type="ORF">RCL2_002349400</name>
    <name evidence="3" type="ORF">RclHR1_03530018</name>
</gene>
<evidence type="ECO:0000256" key="2">
    <source>
        <dbReference type="SAM" id="Phobius"/>
    </source>
</evidence>
<dbReference type="OrthoDB" id="2370406at2759"/>
<keyword evidence="2" id="KW-0472">Membrane</keyword>
<proteinExistence type="predicted"/>
<comment type="caution">
    <text evidence="3">The sequence shown here is derived from an EMBL/GenBank/DDBJ whole genome shotgun (WGS) entry which is preliminary data.</text>
</comment>
<organism evidence="3 5">
    <name type="scientific">Rhizophagus clarus</name>
    <dbReference type="NCBI Taxonomy" id="94130"/>
    <lineage>
        <taxon>Eukaryota</taxon>
        <taxon>Fungi</taxon>
        <taxon>Fungi incertae sedis</taxon>
        <taxon>Mucoromycota</taxon>
        <taxon>Glomeromycotina</taxon>
        <taxon>Glomeromycetes</taxon>
        <taxon>Glomerales</taxon>
        <taxon>Glomeraceae</taxon>
        <taxon>Rhizophagus</taxon>
    </lineage>
</organism>
<dbReference type="EMBL" id="BEXD01002813">
    <property type="protein sequence ID" value="GBB99471.1"/>
    <property type="molecule type" value="Genomic_DNA"/>
</dbReference>
<accession>A0A2Z6RSH9</accession>
<feature type="region of interest" description="Disordered" evidence="1">
    <location>
        <begin position="156"/>
        <end position="181"/>
    </location>
</feature>
<keyword evidence="5" id="KW-1185">Reference proteome</keyword>
<reference evidence="3 5" key="1">
    <citation type="submission" date="2017-11" db="EMBL/GenBank/DDBJ databases">
        <title>The genome of Rhizophagus clarus HR1 reveals common genetic basis of auxotrophy among arbuscular mycorrhizal fungi.</title>
        <authorList>
            <person name="Kobayashi Y."/>
        </authorList>
    </citation>
    <scope>NUCLEOTIDE SEQUENCE [LARGE SCALE GENOMIC DNA]</scope>
    <source>
        <strain evidence="3 5">HR1</strain>
    </source>
</reference>
<feature type="compositionally biased region" description="Low complexity" evidence="1">
    <location>
        <begin position="156"/>
        <end position="174"/>
    </location>
</feature>
<protein>
    <submittedName>
        <fullName evidence="3">Uncharacterized protein</fullName>
    </submittedName>
</protein>
<reference evidence="4" key="2">
    <citation type="submission" date="2019-10" db="EMBL/GenBank/DDBJ databases">
        <title>Conservation and host-specific expression of non-tandemly repeated heterogenous ribosome RNA gene in arbuscular mycorrhizal fungi.</title>
        <authorList>
            <person name="Maeda T."/>
            <person name="Kobayashi Y."/>
            <person name="Nakagawa T."/>
            <person name="Ezawa T."/>
            <person name="Yamaguchi K."/>
            <person name="Bino T."/>
            <person name="Nishimoto Y."/>
            <person name="Shigenobu S."/>
            <person name="Kawaguchi M."/>
        </authorList>
    </citation>
    <scope>NUCLEOTIDE SEQUENCE</scope>
    <source>
        <strain evidence="4">HR1</strain>
    </source>
</reference>
<dbReference type="Proteomes" id="UP000615446">
    <property type="component" value="Unassembled WGS sequence"/>
</dbReference>
<keyword evidence="2" id="KW-0812">Transmembrane</keyword>
<evidence type="ECO:0000256" key="1">
    <source>
        <dbReference type="SAM" id="MobiDB-lite"/>
    </source>
</evidence>
<evidence type="ECO:0000313" key="4">
    <source>
        <dbReference type="EMBL" id="GES96890.1"/>
    </source>
</evidence>
<sequence length="608" mass="69026">MFARDAIFNNERHEPWWFRLLRRTSAIVLVLAVVAYGSFQLLNLLSFVDAPNIVIIESKSGLSFPGFIICPGSLSPAFVNKFNNTEVPHADPQFSMSCGKSTKVGPEVLSENANYTETKCGSLILAEENGCLRVPPENVTNYDDSFGYYSSSDDYGDNGSNGNNSNNDNSNSNNVDTSTKGPTDGVNKTFIFYDIKSNVLTPVDLPTFYTVYFDTLGTYDYGYFSIGKDNKYVEYNNFPIIMGHRNILEFSISVHRVFSTNLMGQLDIRPDVYSMEFKVDTRSIPLKTQSSPMDTQLVILPKNPHFLRTEIEKYEYQTISIISNLGGFYGFIVTAYMALFGMSKIEPWGFLQKIIFRCWNCRRSFKQHLADKYVSSAGIPFGENICDRPEGTSLEDRLQILEYLLKDYYLDTYYLERLKITKTIFNIKDNRIIELESLIDTRDKAIENKERIEQQSEEDYLKEKERKRTAKRWSNWSRKFGFSSPSKISDDNIGINSIDSDLTSSPVPSPSPRKSRWSNLSILNYFGNSSNLNNIDEEIDIPSTSASTTTSISASTSANTSATRITPATNFTSSTLNTDIMPRYPFKIVVQDYRDSQNTLVEVKIDKN</sequence>
<name>A0A2Z6RSH9_9GLOM</name>
<keyword evidence="2" id="KW-1133">Transmembrane helix</keyword>
<dbReference type="EMBL" id="BLAL01000252">
    <property type="protein sequence ID" value="GES96890.1"/>
    <property type="molecule type" value="Genomic_DNA"/>
</dbReference>
<evidence type="ECO:0000313" key="3">
    <source>
        <dbReference type="EMBL" id="GBB99471.1"/>
    </source>
</evidence>
<dbReference type="Proteomes" id="UP000247702">
    <property type="component" value="Unassembled WGS sequence"/>
</dbReference>